<dbReference type="SMART" id="SM01007">
    <property type="entry name" value="Aldolase_II"/>
    <property type="match status" value="1"/>
</dbReference>
<organism evidence="4 5">
    <name type="scientific">Amphiplicatus metriothermophilus</name>
    <dbReference type="NCBI Taxonomy" id="1519374"/>
    <lineage>
        <taxon>Bacteria</taxon>
        <taxon>Pseudomonadati</taxon>
        <taxon>Pseudomonadota</taxon>
        <taxon>Alphaproteobacteria</taxon>
        <taxon>Parvularculales</taxon>
        <taxon>Parvularculaceae</taxon>
        <taxon>Amphiplicatus</taxon>
    </lineage>
</organism>
<dbReference type="InterPro" id="IPR036409">
    <property type="entry name" value="Aldolase_II/adducin_N_sf"/>
</dbReference>
<gene>
    <name evidence="4" type="ORF">SAMN06297382_1463</name>
</gene>
<dbReference type="EMBL" id="FZQA01000002">
    <property type="protein sequence ID" value="SNT72420.1"/>
    <property type="molecule type" value="Genomic_DNA"/>
</dbReference>
<dbReference type="AlphaFoldDB" id="A0A239PQK0"/>
<evidence type="ECO:0000313" key="4">
    <source>
        <dbReference type="EMBL" id="SNT72420.1"/>
    </source>
</evidence>
<dbReference type="Proteomes" id="UP000198346">
    <property type="component" value="Unassembled WGS sequence"/>
</dbReference>
<dbReference type="Gene3D" id="3.40.225.10">
    <property type="entry name" value="Class II aldolase/adducin N-terminal domain"/>
    <property type="match status" value="1"/>
</dbReference>
<dbReference type="InterPro" id="IPR051017">
    <property type="entry name" value="Aldolase-II_Adducin_sf"/>
</dbReference>
<dbReference type="GO" id="GO:0051015">
    <property type="term" value="F:actin filament binding"/>
    <property type="evidence" value="ECO:0007669"/>
    <property type="project" value="TreeGrafter"/>
</dbReference>
<evidence type="ECO:0000256" key="1">
    <source>
        <dbReference type="ARBA" id="ARBA00037961"/>
    </source>
</evidence>
<dbReference type="GO" id="GO:0005856">
    <property type="term" value="C:cytoskeleton"/>
    <property type="evidence" value="ECO:0007669"/>
    <property type="project" value="TreeGrafter"/>
</dbReference>
<dbReference type="PANTHER" id="PTHR10672">
    <property type="entry name" value="ADDUCIN"/>
    <property type="match status" value="1"/>
</dbReference>
<reference evidence="4 5" key="1">
    <citation type="submission" date="2017-07" db="EMBL/GenBank/DDBJ databases">
        <authorList>
            <person name="Sun Z.S."/>
            <person name="Albrecht U."/>
            <person name="Echele G."/>
            <person name="Lee C.C."/>
        </authorList>
    </citation>
    <scope>NUCLEOTIDE SEQUENCE [LARGE SCALE GENOMIC DNA]</scope>
    <source>
        <strain evidence="4 5">CGMCC 1.12710</strain>
    </source>
</reference>
<name>A0A239PQK0_9PROT</name>
<accession>A0A239PQK0</accession>
<feature type="domain" description="Class II aldolase/adducin N-terminal" evidence="3">
    <location>
        <begin position="51"/>
        <end position="233"/>
    </location>
</feature>
<dbReference type="PANTHER" id="PTHR10672:SF3">
    <property type="entry name" value="PROTEIN HU-LI TAI SHAO"/>
    <property type="match status" value="1"/>
</dbReference>
<evidence type="ECO:0000313" key="5">
    <source>
        <dbReference type="Proteomes" id="UP000198346"/>
    </source>
</evidence>
<keyword evidence="5" id="KW-1185">Reference proteome</keyword>
<dbReference type="InterPro" id="IPR001303">
    <property type="entry name" value="Aldolase_II/adducin_N"/>
</dbReference>
<feature type="region of interest" description="Disordered" evidence="2">
    <location>
        <begin position="1"/>
        <end position="29"/>
    </location>
</feature>
<dbReference type="SUPFAM" id="SSF53639">
    <property type="entry name" value="AraD/HMP-PK domain-like"/>
    <property type="match status" value="1"/>
</dbReference>
<proteinExistence type="inferred from homology"/>
<protein>
    <submittedName>
        <fullName evidence="4">Ribulose-5-phosphate 4-epimerase/Fuculose-1-phosphate aldolase</fullName>
    </submittedName>
</protein>
<dbReference type="Pfam" id="PF00596">
    <property type="entry name" value="Aldolase_II"/>
    <property type="match status" value="1"/>
</dbReference>
<sequence>MTMHASSMRADDSPTGMAETIGVEPGFNVPDPQTLPSLKGKVSDEEWRLRCELAATYRLVALYGWDDMIFTHISARCPDERGRPRFLINPYGVFFEEMTASALVKVDVDGNVVAETPYFSNPAGFTIHSAVHMAREDAHCVLHLHTPYGVAVSAQKGGLKRYTQFAMIVHDDVAYHDYEGIATDLDERERLVKDLGSRSFMILKNHGTLTVGANCATAFLRMYFLEQACRAQILAQCDQETPLEEPPAMAAKVLQQGAPAFAPGLGDNLAWPGLLRKLNRENPGYDR</sequence>
<dbReference type="NCBIfam" id="NF005451">
    <property type="entry name" value="PRK07044.1"/>
    <property type="match status" value="1"/>
</dbReference>
<evidence type="ECO:0000259" key="3">
    <source>
        <dbReference type="SMART" id="SM01007"/>
    </source>
</evidence>
<evidence type="ECO:0000256" key="2">
    <source>
        <dbReference type="SAM" id="MobiDB-lite"/>
    </source>
</evidence>
<comment type="similarity">
    <text evidence="1">Belongs to the aldolase class II family.</text>
</comment>